<sequence length="555" mass="62176">MTQISIPPTIDYTITPVYNHVGEVISIKVRVELLVSPLSAGQVLLAVPLQIASVDVGCFVNDSIVAFDAQGLLSLSRDAEKLGPPIAWQKWRVLRDTQGPISAEYEALPRRISTTTRNAPPFDLRLNFGGAISSGYGFLAAPLVEGFDQKFDVFVQWDLSKAPSGTRAIWTFGEGPDRVYRRMPCSEIQATYFAVGKIVSHGSAQFGLYWLGNPPFDARLLSDDLCPIFMHMAKFFGDKEDDPYRVFIRYNIYRGSGAGTALVRSFTFNYDDWDYKDPPSAEQQALFLCHEMTHNWVKLGDPETDNWYAEGLAEYYSLLMPTRTKLLTLEQFRVALNYRLFAYYTNPLVHHSNDEVAKLTWKVTDAQQIPYGRGLLLAFAVDDLISSVSHGRQSLDDLVLSILRRQRNGEPSNQQTYIEELGYLLGDDASSYIKARAMVAHMCAGKPMVPTVHGLARFGLKAERGEGAIWELGFDEAAAMDELIIKNLDPCSAAARAGVHEGDRIIKYTPWSNIKGKQDAMIELFLCRRSGDEIVVSFTPRGSRMMVVWQYVSVN</sequence>
<keyword evidence="2" id="KW-1185">Reference proteome</keyword>
<dbReference type="Gene3D" id="1.10.390.10">
    <property type="entry name" value="Neutral Protease Domain 2"/>
    <property type="match status" value="1"/>
</dbReference>
<dbReference type="EMBL" id="MIKG01000008">
    <property type="protein sequence ID" value="RAO68570.1"/>
    <property type="molecule type" value="Genomic_DNA"/>
</dbReference>
<dbReference type="OrthoDB" id="626167at2759"/>
<name>A0A364KYD1_TALAM</name>
<dbReference type="AlphaFoldDB" id="A0A364KYD1"/>
<dbReference type="STRING" id="1196081.A0A364KYD1"/>
<dbReference type="RefSeq" id="XP_040733086.1">
    <property type="nucleotide sequence ID" value="XM_040876963.1"/>
</dbReference>
<dbReference type="InterPro" id="IPR027268">
    <property type="entry name" value="Peptidase_M4/M1_CTD_sf"/>
</dbReference>
<comment type="caution">
    <text evidence="1">The sequence shown here is derived from an EMBL/GenBank/DDBJ whole genome shotgun (WGS) entry which is preliminary data.</text>
</comment>
<reference evidence="1 2" key="1">
    <citation type="journal article" date="2017" name="Biotechnol. Biofuels">
        <title>Differential beta-glucosidase expression as a function of carbon source availability in Talaromyces amestolkiae: a genomic and proteomic approach.</title>
        <authorList>
            <person name="de Eugenio L.I."/>
            <person name="Mendez-Liter J.A."/>
            <person name="Nieto-Dominguez M."/>
            <person name="Alonso L."/>
            <person name="Gil-Munoz J."/>
            <person name="Barriuso J."/>
            <person name="Prieto A."/>
            <person name="Martinez M.J."/>
        </authorList>
    </citation>
    <scope>NUCLEOTIDE SEQUENCE [LARGE SCALE GENOMIC DNA]</scope>
    <source>
        <strain evidence="1 2">CIB</strain>
    </source>
</reference>
<dbReference type="Proteomes" id="UP000249363">
    <property type="component" value="Unassembled WGS sequence"/>
</dbReference>
<evidence type="ECO:0000313" key="1">
    <source>
        <dbReference type="EMBL" id="RAO68570.1"/>
    </source>
</evidence>
<evidence type="ECO:0008006" key="3">
    <source>
        <dbReference type="Google" id="ProtNLM"/>
    </source>
</evidence>
<proteinExistence type="predicted"/>
<dbReference type="SUPFAM" id="SSF55486">
    <property type="entry name" value="Metalloproteases ('zincins'), catalytic domain"/>
    <property type="match status" value="1"/>
</dbReference>
<protein>
    <recommendedName>
        <fullName evidence="3">PDZ domain-containing protein</fullName>
    </recommendedName>
</protein>
<organism evidence="1 2">
    <name type="scientific">Talaromyces amestolkiae</name>
    <dbReference type="NCBI Taxonomy" id="1196081"/>
    <lineage>
        <taxon>Eukaryota</taxon>
        <taxon>Fungi</taxon>
        <taxon>Dikarya</taxon>
        <taxon>Ascomycota</taxon>
        <taxon>Pezizomycotina</taxon>
        <taxon>Eurotiomycetes</taxon>
        <taxon>Eurotiomycetidae</taxon>
        <taxon>Eurotiales</taxon>
        <taxon>Trichocomaceae</taxon>
        <taxon>Talaromyces</taxon>
        <taxon>Talaromyces sect. Talaromyces</taxon>
    </lineage>
</organism>
<evidence type="ECO:0000313" key="2">
    <source>
        <dbReference type="Proteomes" id="UP000249363"/>
    </source>
</evidence>
<accession>A0A364KYD1</accession>
<gene>
    <name evidence="1" type="ORF">BHQ10_004582</name>
</gene>
<dbReference type="GeneID" id="63793798"/>